<name>A0A4Z0YXF1_9PEZI</name>
<keyword evidence="4" id="KW-0539">Nucleus</keyword>
<accession>A0A4Z0YXF1</accession>
<evidence type="ECO:0000256" key="1">
    <source>
        <dbReference type="ARBA" id="ARBA00004123"/>
    </source>
</evidence>
<feature type="non-terminal residue" evidence="6">
    <location>
        <position position="186"/>
    </location>
</feature>
<evidence type="ECO:0000256" key="3">
    <source>
        <dbReference type="ARBA" id="ARBA00022490"/>
    </source>
</evidence>
<dbReference type="GO" id="GO:0008180">
    <property type="term" value="C:COP9 signalosome"/>
    <property type="evidence" value="ECO:0007669"/>
    <property type="project" value="TreeGrafter"/>
</dbReference>
<feature type="domain" description="PSMD12/CSN4-like N-terminal" evidence="5">
    <location>
        <begin position="10"/>
        <end position="182"/>
    </location>
</feature>
<gene>
    <name evidence="6" type="ORF">E0Z10_g4671</name>
</gene>
<dbReference type="InterPro" id="IPR040134">
    <property type="entry name" value="PSMD12/CSN4"/>
</dbReference>
<comment type="subcellular location">
    <subcellularLocation>
        <location evidence="2">Cytoplasm</location>
    </subcellularLocation>
    <subcellularLocation>
        <location evidence="1">Nucleus</location>
    </subcellularLocation>
</comment>
<evidence type="ECO:0000259" key="5">
    <source>
        <dbReference type="Pfam" id="PF22241"/>
    </source>
</evidence>
<dbReference type="GO" id="GO:0005829">
    <property type="term" value="C:cytosol"/>
    <property type="evidence" value="ECO:0007669"/>
    <property type="project" value="TreeGrafter"/>
</dbReference>
<proteinExistence type="predicted"/>
<keyword evidence="7" id="KW-1185">Reference proteome</keyword>
<evidence type="ECO:0000256" key="2">
    <source>
        <dbReference type="ARBA" id="ARBA00004496"/>
    </source>
</evidence>
<dbReference type="EMBL" id="SKBN01000075">
    <property type="protein sequence ID" value="TGJ84121.1"/>
    <property type="molecule type" value="Genomic_DNA"/>
</dbReference>
<dbReference type="Pfam" id="PF22241">
    <property type="entry name" value="PSMD12-CSN4_N"/>
    <property type="match status" value="1"/>
</dbReference>
<dbReference type="STRING" id="37992.A0A4Z0YXF1"/>
<evidence type="ECO:0000256" key="4">
    <source>
        <dbReference type="ARBA" id="ARBA00023242"/>
    </source>
</evidence>
<evidence type="ECO:0000313" key="7">
    <source>
        <dbReference type="Proteomes" id="UP000297716"/>
    </source>
</evidence>
<dbReference type="InterPro" id="IPR054559">
    <property type="entry name" value="PSMD12-CSN4-like_N"/>
</dbReference>
<sequence>MASPKINQLLAEAKTASDQAAAYDSLLENLKSHSTPTTVVADMKAIASSIFSNDLRVVALRSVLERFIAVLRDFDNADLSVEVGQYTLDTIAAQPSATFLDQVASLRTLMADAHESNEDFLEAAKVLSEIPLDAAQRKVTDEDRVGIWVRIVRNYLEVDDTTSAETYLNKLKNVIFAVSDPNLNLH</sequence>
<comment type="caution">
    <text evidence="6">The sequence shown here is derived from an EMBL/GenBank/DDBJ whole genome shotgun (WGS) entry which is preliminary data.</text>
</comment>
<dbReference type="PANTHER" id="PTHR10855:SF2">
    <property type="entry name" value="COP9 SIGNALOSOME COMPLEX SUBUNIT 4"/>
    <property type="match status" value="1"/>
</dbReference>
<protein>
    <recommendedName>
        <fullName evidence="5">PSMD12/CSN4-like N-terminal domain-containing protein</fullName>
    </recommendedName>
</protein>
<organism evidence="6 7">
    <name type="scientific">Xylaria hypoxylon</name>
    <dbReference type="NCBI Taxonomy" id="37992"/>
    <lineage>
        <taxon>Eukaryota</taxon>
        <taxon>Fungi</taxon>
        <taxon>Dikarya</taxon>
        <taxon>Ascomycota</taxon>
        <taxon>Pezizomycotina</taxon>
        <taxon>Sordariomycetes</taxon>
        <taxon>Xylariomycetidae</taxon>
        <taxon>Xylariales</taxon>
        <taxon>Xylariaceae</taxon>
        <taxon>Xylaria</taxon>
    </lineage>
</organism>
<reference evidence="6 7" key="1">
    <citation type="submission" date="2019-03" db="EMBL/GenBank/DDBJ databases">
        <title>Draft genome sequence of Xylaria hypoxylon DSM 108379, a ubiquitous saprotrophic-parasitic fungi on hardwood.</title>
        <authorList>
            <person name="Buettner E."/>
            <person name="Leonhardt S."/>
            <person name="Gebauer A.M."/>
            <person name="Liers C."/>
            <person name="Hofrichter M."/>
            <person name="Kellner H."/>
        </authorList>
    </citation>
    <scope>NUCLEOTIDE SEQUENCE [LARGE SCALE GENOMIC DNA]</scope>
    <source>
        <strain evidence="6 7">DSM 108379</strain>
    </source>
</reference>
<dbReference type="Proteomes" id="UP000297716">
    <property type="component" value="Unassembled WGS sequence"/>
</dbReference>
<evidence type="ECO:0000313" key="6">
    <source>
        <dbReference type="EMBL" id="TGJ84121.1"/>
    </source>
</evidence>
<keyword evidence="3" id="KW-0963">Cytoplasm</keyword>
<dbReference type="PANTHER" id="PTHR10855">
    <property type="entry name" value="26S PROTEASOME NON-ATPASE REGULATORY SUBUNIT 12/COP9 SIGNALOSOME COMPLEX SUBUNIT 4"/>
    <property type="match status" value="1"/>
</dbReference>
<dbReference type="AlphaFoldDB" id="A0A4Z0YXF1"/>
<dbReference type="OrthoDB" id="295656at2759"/>